<sequence>MATENVDSARRNLLYCGRGTCERCTKSLSVTQCGGSCGLQISQSGWQKYPEVEIGDGGFVAGHWMGILWGIAVIYILHGRGRIIGLIAPGESLCAVATVGVVVAMAVEKRQICWAAMPNFAGCGQLKVCGRDSRPMIGPCYGGGQNGD</sequence>
<evidence type="ECO:0000313" key="2">
    <source>
        <dbReference type="Proteomes" id="UP000887565"/>
    </source>
</evidence>
<proteinExistence type="predicted"/>
<accession>A0A915KV18</accession>
<name>A0A915KV18_ROMCU</name>
<keyword evidence="2" id="KW-1185">Reference proteome</keyword>
<dbReference type="Proteomes" id="UP000887565">
    <property type="component" value="Unplaced"/>
</dbReference>
<dbReference type="WBParaSite" id="nRc.2.0.1.t42776-RA">
    <property type="protein sequence ID" value="nRc.2.0.1.t42776-RA"/>
    <property type="gene ID" value="nRc.2.0.1.g42776"/>
</dbReference>
<keyword evidence="1" id="KW-0812">Transmembrane</keyword>
<keyword evidence="1" id="KW-1133">Transmembrane helix</keyword>
<feature type="transmembrane region" description="Helical" evidence="1">
    <location>
        <begin position="83"/>
        <end position="107"/>
    </location>
</feature>
<evidence type="ECO:0000313" key="3">
    <source>
        <dbReference type="WBParaSite" id="nRc.2.0.1.t42776-RA"/>
    </source>
</evidence>
<evidence type="ECO:0000256" key="1">
    <source>
        <dbReference type="SAM" id="Phobius"/>
    </source>
</evidence>
<feature type="transmembrane region" description="Helical" evidence="1">
    <location>
        <begin position="57"/>
        <end position="77"/>
    </location>
</feature>
<organism evidence="2 3">
    <name type="scientific">Romanomermis culicivorax</name>
    <name type="common">Nematode worm</name>
    <dbReference type="NCBI Taxonomy" id="13658"/>
    <lineage>
        <taxon>Eukaryota</taxon>
        <taxon>Metazoa</taxon>
        <taxon>Ecdysozoa</taxon>
        <taxon>Nematoda</taxon>
        <taxon>Enoplea</taxon>
        <taxon>Dorylaimia</taxon>
        <taxon>Mermithida</taxon>
        <taxon>Mermithoidea</taxon>
        <taxon>Mermithidae</taxon>
        <taxon>Romanomermis</taxon>
    </lineage>
</organism>
<protein>
    <submittedName>
        <fullName evidence="3">Uncharacterized protein</fullName>
    </submittedName>
</protein>
<dbReference type="AlphaFoldDB" id="A0A915KV18"/>
<keyword evidence="1" id="KW-0472">Membrane</keyword>
<reference evidence="3" key="1">
    <citation type="submission" date="2022-11" db="UniProtKB">
        <authorList>
            <consortium name="WormBaseParasite"/>
        </authorList>
    </citation>
    <scope>IDENTIFICATION</scope>
</reference>